<dbReference type="Pfam" id="PF13715">
    <property type="entry name" value="CarbopepD_reg_2"/>
    <property type="match status" value="1"/>
</dbReference>
<dbReference type="InterPro" id="IPR039426">
    <property type="entry name" value="TonB-dep_rcpt-like"/>
</dbReference>
<reference evidence="7" key="1">
    <citation type="submission" date="2019-03" db="EMBL/GenBank/DDBJ databases">
        <title>Single cell metagenomics reveals metabolic interactions within the superorganism composed of flagellate Streblomastix strix and complex community of Bacteroidetes bacteria on its surface.</title>
        <authorList>
            <person name="Treitli S.C."/>
            <person name="Kolisko M."/>
            <person name="Husnik F."/>
            <person name="Keeling P."/>
            <person name="Hampl V."/>
        </authorList>
    </citation>
    <scope>NUCLEOTIDE SEQUENCE</scope>
    <source>
        <strain evidence="7">STM</strain>
    </source>
</reference>
<comment type="subcellular location">
    <subcellularLocation>
        <location evidence="1">Cell outer membrane</location>
        <topology evidence="1">Multi-pass membrane protein</topology>
    </subcellularLocation>
</comment>
<evidence type="ECO:0000256" key="2">
    <source>
        <dbReference type="ARBA" id="ARBA00022448"/>
    </source>
</evidence>
<organism evidence="7">
    <name type="scientific">termite gut metagenome</name>
    <dbReference type="NCBI Taxonomy" id="433724"/>
    <lineage>
        <taxon>unclassified sequences</taxon>
        <taxon>metagenomes</taxon>
        <taxon>organismal metagenomes</taxon>
    </lineage>
</organism>
<dbReference type="SUPFAM" id="SSF49464">
    <property type="entry name" value="Carboxypeptidase regulatory domain-like"/>
    <property type="match status" value="1"/>
</dbReference>
<proteinExistence type="predicted"/>
<gene>
    <name evidence="7" type="ORF">EZS27_005770</name>
    <name evidence="8" type="ORF">EZS27_005778</name>
</gene>
<evidence type="ECO:0000259" key="6">
    <source>
        <dbReference type="Pfam" id="PF07715"/>
    </source>
</evidence>
<keyword evidence="4" id="KW-0472">Membrane</keyword>
<feature type="domain" description="TonB-dependent receptor plug" evidence="6">
    <location>
        <begin position="124"/>
        <end position="233"/>
    </location>
</feature>
<keyword evidence="5" id="KW-0998">Cell outer membrane</keyword>
<dbReference type="InterPro" id="IPR036942">
    <property type="entry name" value="Beta-barrel_TonB_sf"/>
</dbReference>
<dbReference type="InterPro" id="IPR023997">
    <property type="entry name" value="TonB-dep_OMP_SusC/RagA_CS"/>
</dbReference>
<name>A0A5J4SLY6_9ZZZZ</name>
<dbReference type="InterPro" id="IPR008969">
    <property type="entry name" value="CarboxyPept-like_regulatory"/>
</dbReference>
<dbReference type="Gene3D" id="2.40.170.20">
    <property type="entry name" value="TonB-dependent receptor, beta-barrel domain"/>
    <property type="match status" value="1"/>
</dbReference>
<dbReference type="NCBIfam" id="TIGR04057">
    <property type="entry name" value="SusC_RagA_signa"/>
    <property type="match status" value="1"/>
</dbReference>
<dbReference type="InterPro" id="IPR023996">
    <property type="entry name" value="TonB-dep_OMP_SusC/RagA"/>
</dbReference>
<keyword evidence="7" id="KW-0675">Receptor</keyword>
<evidence type="ECO:0000256" key="3">
    <source>
        <dbReference type="ARBA" id="ARBA00022692"/>
    </source>
</evidence>
<dbReference type="PROSITE" id="PS52016">
    <property type="entry name" value="TONB_DEPENDENT_REC_3"/>
    <property type="match status" value="1"/>
</dbReference>
<dbReference type="Gene3D" id="2.60.40.1120">
    <property type="entry name" value="Carboxypeptidase-like, regulatory domain"/>
    <property type="match status" value="1"/>
</dbReference>
<dbReference type="AlphaFoldDB" id="A0A5J4SLY6"/>
<dbReference type="EMBL" id="SNRY01000120">
    <property type="protein sequence ID" value="KAA6346730.1"/>
    <property type="molecule type" value="Genomic_DNA"/>
</dbReference>
<dbReference type="Pfam" id="PF07715">
    <property type="entry name" value="Plug"/>
    <property type="match status" value="1"/>
</dbReference>
<sequence>MKSILVIKTLAIVAMQLIMMNCITEVRASVNQQNKSVSGTVTDADGNSIIGAGILIKGFTQGTITDLDGRFTLDVPSGAVLVVSYVGYESKEVSVENRATLLIILKENTQLLDEVIVVGASLKKSDLTGAVGSVNAKVLEEKPVTTINQAIQGRVAGVFISNSARPGDDASIKIRGINTINTATDPIYVVDGLVMDNFASGFNSISLNDVASIEVLKDASATALYGSRGSNGVVLITTKKGKSGEGKVNYDAWFGVQEFAKAPKTMNTQQLFELRKDAYTNGFQSTNLDGDVNAYINNTIMGTNTVFADYEFNAYKNNENYNWLDQVMRTGVQQNHSLSFSGGSNKNAYYLSFGYADQKGLIKKSGQTKYTGRINAEQSVKSWLKVGTNTSFTRTADELVDDGVMNRARNANPMLAINEDLPTLNYQGIFDQNNFNPIRSLKVDHDRIRNRLLTSNYVNISPIQGLNIRTSLAIDYVEHAEFTYTPKDIYESIRYSQDGEAKHNRDSRTMWQWDNTLIYNLSAGLHALSMLAGTSTTRADRNYTEATGKGFGTDYFSYYNIGSSYKLDERAIGSDFTTSTLMSYLLRANYDYANKYYFTATARYDGSSKFAKGHQWGIFPSFSGAWNLTEEAFMKNQRVFDRLKLRIGYGIVGNQNIDNFAFRSLYSPSVNNNQVSYISNGRRGTENISWEKQKQFNVGMDMGFLSNRIRFSVDAFLINNKDLLMLRALPGTSGFNNAFENIGAIENKGVEFSLDAAIIRTTEFQWNFAATLSADKNKITSLYGKNDVIYNVNNDRYIEKQGNLFLGESRNTIYIWKNGGIAQVADMERLNKINFNGYKVNPGDLYPLDMDNSNEIDEQDRVVVGSTDPKFYGGFSTDFTWKGITLNAVFSYSYGAKKLSPYYESLISSTGSSAASVDLIDRWTPDNTDAKFPRPITGFDYPHYTASNLDFSVQNASFMRLSALTLSYTFANNLIRTWNLNNLRVYATGSNLFCLTGYKGYDPETGDWYPPTRMYVFGLNVSF</sequence>
<comment type="caution">
    <text evidence="7">The sequence shown here is derived from an EMBL/GenBank/DDBJ whole genome shotgun (WGS) entry which is preliminary data.</text>
</comment>
<dbReference type="GO" id="GO:0009279">
    <property type="term" value="C:cell outer membrane"/>
    <property type="evidence" value="ECO:0007669"/>
    <property type="project" value="UniProtKB-SubCell"/>
</dbReference>
<evidence type="ECO:0000256" key="4">
    <source>
        <dbReference type="ARBA" id="ARBA00023136"/>
    </source>
</evidence>
<keyword evidence="3" id="KW-0812">Transmembrane</keyword>
<dbReference type="SUPFAM" id="SSF56935">
    <property type="entry name" value="Porins"/>
    <property type="match status" value="1"/>
</dbReference>
<evidence type="ECO:0000313" key="8">
    <source>
        <dbReference type="EMBL" id="KAA6346730.1"/>
    </source>
</evidence>
<protein>
    <submittedName>
        <fullName evidence="7">TonB-dependent receptor SusC</fullName>
    </submittedName>
</protein>
<keyword evidence="2" id="KW-0813">Transport</keyword>
<evidence type="ECO:0000256" key="1">
    <source>
        <dbReference type="ARBA" id="ARBA00004571"/>
    </source>
</evidence>
<accession>A0A5J4SLY6</accession>
<evidence type="ECO:0000313" key="7">
    <source>
        <dbReference type="EMBL" id="KAA6346722.1"/>
    </source>
</evidence>
<dbReference type="FunFam" id="2.60.40.1120:FF:000003">
    <property type="entry name" value="Outer membrane protein Omp121"/>
    <property type="match status" value="1"/>
</dbReference>
<dbReference type="NCBIfam" id="TIGR04056">
    <property type="entry name" value="OMP_RagA_SusC"/>
    <property type="match status" value="1"/>
</dbReference>
<evidence type="ECO:0000256" key="5">
    <source>
        <dbReference type="ARBA" id="ARBA00023237"/>
    </source>
</evidence>
<dbReference type="InterPro" id="IPR012910">
    <property type="entry name" value="Plug_dom"/>
</dbReference>
<dbReference type="Gene3D" id="2.170.130.10">
    <property type="entry name" value="TonB-dependent receptor, plug domain"/>
    <property type="match status" value="1"/>
</dbReference>
<dbReference type="InterPro" id="IPR037066">
    <property type="entry name" value="Plug_dom_sf"/>
</dbReference>
<dbReference type="EMBL" id="SNRY01000120">
    <property type="protein sequence ID" value="KAA6346722.1"/>
    <property type="molecule type" value="Genomic_DNA"/>
</dbReference>